<evidence type="ECO:0000313" key="2">
    <source>
        <dbReference type="EMBL" id="MDP9848146.1"/>
    </source>
</evidence>
<protein>
    <recommendedName>
        <fullName evidence="1">RNA polymerase sigma-70 region 4 domain-containing protein</fullName>
    </recommendedName>
</protein>
<dbReference type="InterPro" id="IPR050239">
    <property type="entry name" value="Sigma-70_RNA_pol_init_factors"/>
</dbReference>
<dbReference type="InterPro" id="IPR036388">
    <property type="entry name" value="WH-like_DNA-bd_sf"/>
</dbReference>
<dbReference type="SUPFAM" id="SSF88659">
    <property type="entry name" value="Sigma3 and sigma4 domains of RNA polymerase sigma factors"/>
    <property type="match status" value="1"/>
</dbReference>
<dbReference type="PANTHER" id="PTHR30603:SF59">
    <property type="entry name" value="RNA POLYMERASE PRINCIPAL SIGMA FACTOR HRDA"/>
    <property type="match status" value="1"/>
</dbReference>
<dbReference type="RefSeq" id="WP_307565247.1">
    <property type="nucleotide sequence ID" value="NZ_JAUSQU010000001.1"/>
</dbReference>
<dbReference type="Pfam" id="PF04545">
    <property type="entry name" value="Sigma70_r4"/>
    <property type="match status" value="1"/>
</dbReference>
<feature type="domain" description="RNA polymerase sigma-70 region 4" evidence="1">
    <location>
        <begin position="26"/>
        <end position="78"/>
    </location>
</feature>
<proteinExistence type="predicted"/>
<dbReference type="Gene3D" id="1.10.10.10">
    <property type="entry name" value="Winged helix-like DNA-binding domain superfamily/Winged helix DNA-binding domain"/>
    <property type="match status" value="1"/>
</dbReference>
<comment type="caution">
    <text evidence="2">The sequence shown here is derived from an EMBL/GenBank/DDBJ whole genome shotgun (WGS) entry which is preliminary data.</text>
</comment>
<dbReference type="Proteomes" id="UP001225356">
    <property type="component" value="Unassembled WGS sequence"/>
</dbReference>
<evidence type="ECO:0000259" key="1">
    <source>
        <dbReference type="Pfam" id="PF04545"/>
    </source>
</evidence>
<organism evidence="2 3">
    <name type="scientific">Streptosporangium lutulentum</name>
    <dbReference type="NCBI Taxonomy" id="1461250"/>
    <lineage>
        <taxon>Bacteria</taxon>
        <taxon>Bacillati</taxon>
        <taxon>Actinomycetota</taxon>
        <taxon>Actinomycetes</taxon>
        <taxon>Streptosporangiales</taxon>
        <taxon>Streptosporangiaceae</taxon>
        <taxon>Streptosporangium</taxon>
    </lineage>
</organism>
<dbReference type="InterPro" id="IPR007630">
    <property type="entry name" value="RNA_pol_sigma70_r4"/>
</dbReference>
<name>A0ABT9QN34_9ACTN</name>
<accession>A0ABT9QN34</accession>
<reference evidence="2 3" key="1">
    <citation type="submission" date="2023-07" db="EMBL/GenBank/DDBJ databases">
        <title>Sequencing the genomes of 1000 actinobacteria strains.</title>
        <authorList>
            <person name="Klenk H.-P."/>
        </authorList>
    </citation>
    <scope>NUCLEOTIDE SEQUENCE [LARGE SCALE GENOMIC DNA]</scope>
    <source>
        <strain evidence="2 3">DSM 46740</strain>
    </source>
</reference>
<evidence type="ECO:0000313" key="3">
    <source>
        <dbReference type="Proteomes" id="UP001225356"/>
    </source>
</evidence>
<sequence>MTRRRRTINDPVSRLALDEGPLLASLLETLPQRELDAVCMAFGITTDPPMSLREIGRLYGVSNNEIWRILKKAFDTLSHPSRSSVLRVMEEGEAVDIIDVWRMPKTSAVGVTVPQATDIIWCSHCRERRFASANLAFGGGRPRKYCSNRCRQAAYRARRTRADSP</sequence>
<dbReference type="InterPro" id="IPR013324">
    <property type="entry name" value="RNA_pol_sigma_r3/r4-like"/>
</dbReference>
<dbReference type="PANTHER" id="PTHR30603">
    <property type="entry name" value="RNA POLYMERASE SIGMA FACTOR RPO"/>
    <property type="match status" value="1"/>
</dbReference>
<gene>
    <name evidence="2" type="ORF">J2853_007357</name>
</gene>
<dbReference type="EMBL" id="JAUSQU010000001">
    <property type="protein sequence ID" value="MDP9848146.1"/>
    <property type="molecule type" value="Genomic_DNA"/>
</dbReference>
<keyword evidence="3" id="KW-1185">Reference proteome</keyword>